<dbReference type="AlphaFoldDB" id="A0AAT9UUQ0"/>
<dbReference type="PRINTS" id="PR00463">
    <property type="entry name" value="EP450I"/>
</dbReference>
<reference evidence="15" key="1">
    <citation type="submission" date="2023-06" db="EMBL/GenBank/DDBJ databases">
        <title>Identification of Cytochrome P450s in Maconellicoccus hirsutus.</title>
        <authorList>
            <person name="Selvamani S.B."/>
            <person name="Negi N."/>
            <person name="Nagarjuna Reddy K.V."/>
            <person name="Ramasamy G.G."/>
        </authorList>
    </citation>
    <scope>NUCLEOTIDE SEQUENCE</scope>
</reference>
<comment type="similarity">
    <text evidence="4">Belongs to the cytochrome P450 family.</text>
</comment>
<dbReference type="InterPro" id="IPR001128">
    <property type="entry name" value="Cyt_P450"/>
</dbReference>
<dbReference type="GO" id="GO:0016705">
    <property type="term" value="F:oxidoreductase activity, acting on paired donors, with incorporation or reduction of molecular oxygen"/>
    <property type="evidence" value="ECO:0007669"/>
    <property type="project" value="InterPro"/>
</dbReference>
<dbReference type="InterPro" id="IPR050196">
    <property type="entry name" value="Cytochrome_P450_Monoox"/>
</dbReference>
<evidence type="ECO:0000256" key="2">
    <source>
        <dbReference type="ARBA" id="ARBA00004174"/>
    </source>
</evidence>
<dbReference type="Pfam" id="PF00067">
    <property type="entry name" value="p450"/>
    <property type="match status" value="1"/>
</dbReference>
<evidence type="ECO:0000256" key="13">
    <source>
        <dbReference type="PIRSR" id="PIRSR602401-1"/>
    </source>
</evidence>
<evidence type="ECO:0000256" key="11">
    <source>
        <dbReference type="ARBA" id="ARBA00023033"/>
    </source>
</evidence>
<dbReference type="InterPro" id="IPR002401">
    <property type="entry name" value="Cyt_P450_E_grp-I"/>
</dbReference>
<accession>A0AAT9UUQ0</accession>
<evidence type="ECO:0000256" key="9">
    <source>
        <dbReference type="ARBA" id="ARBA00023002"/>
    </source>
</evidence>
<dbReference type="GO" id="GO:0005506">
    <property type="term" value="F:iron ion binding"/>
    <property type="evidence" value="ECO:0007669"/>
    <property type="project" value="InterPro"/>
</dbReference>
<keyword evidence="5 13" id="KW-0349">Heme</keyword>
<dbReference type="EMBL" id="OR117162">
    <property type="protein sequence ID" value="WIM41602.1"/>
    <property type="molecule type" value="mRNA"/>
</dbReference>
<dbReference type="PRINTS" id="PR00385">
    <property type="entry name" value="P450"/>
</dbReference>
<evidence type="ECO:0000256" key="7">
    <source>
        <dbReference type="ARBA" id="ARBA00022824"/>
    </source>
</evidence>
<evidence type="ECO:0000256" key="10">
    <source>
        <dbReference type="ARBA" id="ARBA00023004"/>
    </source>
</evidence>
<dbReference type="GO" id="GO:0020037">
    <property type="term" value="F:heme binding"/>
    <property type="evidence" value="ECO:0007669"/>
    <property type="project" value="InterPro"/>
</dbReference>
<dbReference type="InterPro" id="IPR036396">
    <property type="entry name" value="Cyt_P450_sf"/>
</dbReference>
<dbReference type="GO" id="GO:0004497">
    <property type="term" value="F:monooxygenase activity"/>
    <property type="evidence" value="ECO:0007669"/>
    <property type="project" value="UniProtKB-KW"/>
</dbReference>
<evidence type="ECO:0000256" key="8">
    <source>
        <dbReference type="ARBA" id="ARBA00022848"/>
    </source>
</evidence>
<dbReference type="PANTHER" id="PTHR24291:SF189">
    <property type="entry name" value="CYTOCHROME P450 4C3-RELATED"/>
    <property type="match status" value="1"/>
</dbReference>
<dbReference type="CDD" id="cd20628">
    <property type="entry name" value="CYP4"/>
    <property type="match status" value="1"/>
</dbReference>
<evidence type="ECO:0000256" key="5">
    <source>
        <dbReference type="ARBA" id="ARBA00022617"/>
    </source>
</evidence>
<organism evidence="15">
    <name type="scientific">Maconellicoccus hirsutus</name>
    <name type="common">Pink hibiscus mealybug</name>
    <dbReference type="NCBI Taxonomy" id="177089"/>
    <lineage>
        <taxon>Eukaryota</taxon>
        <taxon>Metazoa</taxon>
        <taxon>Ecdysozoa</taxon>
        <taxon>Arthropoda</taxon>
        <taxon>Hexapoda</taxon>
        <taxon>Insecta</taxon>
        <taxon>Pterygota</taxon>
        <taxon>Neoptera</taxon>
        <taxon>Paraneoptera</taxon>
        <taxon>Hemiptera</taxon>
        <taxon>Sternorrhyncha</taxon>
        <taxon>Coccoidea</taxon>
        <taxon>Pseudococcidae</taxon>
        <taxon>Maconellicoccus</taxon>
    </lineage>
</organism>
<keyword evidence="7" id="KW-0256">Endoplasmic reticulum</keyword>
<dbReference type="GO" id="GO:0005789">
    <property type="term" value="C:endoplasmic reticulum membrane"/>
    <property type="evidence" value="ECO:0007669"/>
    <property type="project" value="UniProtKB-SubCell"/>
</dbReference>
<keyword evidence="10 13" id="KW-0408">Iron</keyword>
<evidence type="ECO:0000256" key="4">
    <source>
        <dbReference type="ARBA" id="ARBA00010617"/>
    </source>
</evidence>
<keyword evidence="6 13" id="KW-0479">Metal-binding</keyword>
<evidence type="ECO:0000256" key="3">
    <source>
        <dbReference type="ARBA" id="ARBA00004406"/>
    </source>
</evidence>
<feature type="transmembrane region" description="Helical" evidence="14">
    <location>
        <begin position="6"/>
        <end position="28"/>
    </location>
</feature>
<keyword evidence="14" id="KW-1133">Transmembrane helix</keyword>
<dbReference type="SUPFAM" id="SSF48264">
    <property type="entry name" value="Cytochrome P450"/>
    <property type="match status" value="1"/>
</dbReference>
<name>A0AAT9UUQ0_MACHI</name>
<evidence type="ECO:0000256" key="6">
    <source>
        <dbReference type="ARBA" id="ARBA00022723"/>
    </source>
</evidence>
<sequence length="509" mass="59553">MSFLLVLSYIVFIVFLFCSVFVLSFYNWRWPSHRKLCRKIPRPKFLPFFGIGLDLVVLEHSELMPYIANLWKKHGPLVYVEYLGVPNVFMGEPQDIEAVLNNSQHITKGMEYQALLPWLCEGLLTSTGTKWHMRRKMLTPTFHFKILENFMPIFNRNAKFLTKKLMSTNNTPVDIDAYVSLCTLDIICETAMGTSLDFQMGEATEYVSAIKKAGEIVLKKSLTFWMNNNFFFNVSSTGREYRRNVKLLHRFTEKVIKERKKKYQPYYAYQEENDIGKQKRRKSFLDCLLEMQRENPNEMTDEGIREEVDTFMFEGHDTTSMAITWALFMIASHEDVQERLQEEMQQVFGDSDRDATLQDLHQLNYLEMVIKESLRLYPSVPYISRMLTTDLKIRNYVIPSYTNVAIPPYLVHRNPNIYPDPEKFIPERFSPQIAKERHPYAYIPFSAGFRNCIGQKFAILEEKVVLSTILRKLKLNTITKKGELKTLPQMILRSDPKIEMSFAPLTAAS</sequence>
<evidence type="ECO:0000256" key="14">
    <source>
        <dbReference type="SAM" id="Phobius"/>
    </source>
</evidence>
<dbReference type="PANTHER" id="PTHR24291">
    <property type="entry name" value="CYTOCHROME P450 FAMILY 4"/>
    <property type="match status" value="1"/>
</dbReference>
<protein>
    <submittedName>
        <fullName evidence="15">Cytochrome P450 4NW1</fullName>
    </submittedName>
</protein>
<comment type="subcellular location">
    <subcellularLocation>
        <location evidence="3">Endoplasmic reticulum membrane</location>
        <topology evidence="3">Peripheral membrane protein</topology>
    </subcellularLocation>
    <subcellularLocation>
        <location evidence="2">Microsome membrane</location>
        <topology evidence="2">Peripheral membrane protein</topology>
    </subcellularLocation>
</comment>
<evidence type="ECO:0000256" key="1">
    <source>
        <dbReference type="ARBA" id="ARBA00001971"/>
    </source>
</evidence>
<comment type="cofactor">
    <cofactor evidence="1 13">
        <name>heme</name>
        <dbReference type="ChEBI" id="CHEBI:30413"/>
    </cofactor>
</comment>
<evidence type="ECO:0000313" key="15">
    <source>
        <dbReference type="EMBL" id="WIM41602.1"/>
    </source>
</evidence>
<keyword evidence="9" id="KW-0560">Oxidoreductase</keyword>
<feature type="binding site" description="axial binding residue" evidence="13">
    <location>
        <position position="452"/>
    </location>
    <ligand>
        <name>heme</name>
        <dbReference type="ChEBI" id="CHEBI:30413"/>
    </ligand>
    <ligandPart>
        <name>Fe</name>
        <dbReference type="ChEBI" id="CHEBI:18248"/>
    </ligandPart>
</feature>
<keyword evidence="12 14" id="KW-0472">Membrane</keyword>
<evidence type="ECO:0000256" key="12">
    <source>
        <dbReference type="ARBA" id="ARBA00023136"/>
    </source>
</evidence>
<keyword evidence="11" id="KW-0503">Monooxygenase</keyword>
<keyword evidence="14" id="KW-0812">Transmembrane</keyword>
<keyword evidence="8" id="KW-0492">Microsome</keyword>
<dbReference type="Gene3D" id="1.10.630.10">
    <property type="entry name" value="Cytochrome P450"/>
    <property type="match status" value="1"/>
</dbReference>
<proteinExistence type="evidence at transcript level"/>